<feature type="active site" evidence="15">
    <location>
        <position position="80"/>
    </location>
</feature>
<dbReference type="GO" id="GO:0008237">
    <property type="term" value="F:metallopeptidase activity"/>
    <property type="evidence" value="ECO:0007669"/>
    <property type="project" value="UniProtKB-UniRule"/>
</dbReference>
<dbReference type="Pfam" id="PF02163">
    <property type="entry name" value="Peptidase_M50"/>
    <property type="match status" value="1"/>
</dbReference>
<organism evidence="18 19">
    <name type="scientific">Maribacter ulvicola</name>
    <dbReference type="NCBI Taxonomy" id="228959"/>
    <lineage>
        <taxon>Bacteria</taxon>
        <taxon>Pseudomonadati</taxon>
        <taxon>Bacteroidota</taxon>
        <taxon>Flavobacteriia</taxon>
        <taxon>Flavobacteriales</taxon>
        <taxon>Flavobacteriaceae</taxon>
        <taxon>Maribacter</taxon>
    </lineage>
</organism>
<evidence type="ECO:0000256" key="15">
    <source>
        <dbReference type="PIRSR" id="PIRSR006404-1"/>
    </source>
</evidence>
<feature type="binding site" evidence="16">
    <location>
        <position position="79"/>
    </location>
    <ligand>
        <name>Zn(2+)</name>
        <dbReference type="ChEBI" id="CHEBI:29105"/>
        <note>catalytic</note>
    </ligand>
</feature>
<feature type="domain" description="CBS" evidence="17">
    <location>
        <begin position="268"/>
        <end position="315"/>
    </location>
</feature>
<dbReference type="CDD" id="cd06164">
    <property type="entry name" value="S2P-M50_SpoIVFB_CBS"/>
    <property type="match status" value="1"/>
</dbReference>
<keyword evidence="3 14" id="KW-1003">Cell membrane</keyword>
<name>A0A1N7A2T6_9FLAO</name>
<dbReference type="AlphaFoldDB" id="A0A1N7A2T6"/>
<dbReference type="SMART" id="SM00116">
    <property type="entry name" value="CBS"/>
    <property type="match status" value="2"/>
</dbReference>
<reference evidence="19" key="1">
    <citation type="submission" date="2017-01" db="EMBL/GenBank/DDBJ databases">
        <authorList>
            <person name="Varghese N."/>
            <person name="Submissions S."/>
        </authorList>
    </citation>
    <scope>NUCLEOTIDE SEQUENCE [LARGE SCALE GENOMIC DNA]</scope>
    <source>
        <strain evidence="19">DSM 15366</strain>
    </source>
</reference>
<evidence type="ECO:0000259" key="17">
    <source>
        <dbReference type="SMART" id="SM00116"/>
    </source>
</evidence>
<feature type="transmembrane region" description="Helical" evidence="14">
    <location>
        <begin position="119"/>
        <end position="140"/>
    </location>
</feature>
<comment type="subcellular location">
    <subcellularLocation>
        <location evidence="1 14">Cell membrane</location>
        <topology evidence="1 14">Multi-pass membrane protein</topology>
    </subcellularLocation>
</comment>
<dbReference type="Pfam" id="PF00571">
    <property type="entry name" value="CBS"/>
    <property type="match status" value="2"/>
</dbReference>
<keyword evidence="13 14" id="KW-0472">Membrane</keyword>
<evidence type="ECO:0000256" key="16">
    <source>
        <dbReference type="PIRSR" id="PIRSR006404-2"/>
    </source>
</evidence>
<dbReference type="GO" id="GO:0046872">
    <property type="term" value="F:metal ion binding"/>
    <property type="evidence" value="ECO:0007669"/>
    <property type="project" value="UniProtKB-UniRule"/>
</dbReference>
<dbReference type="PANTHER" id="PTHR39188">
    <property type="entry name" value="MEMBRANE-ASSOCIATED ZINC METALLOPROTEASE M50B"/>
    <property type="match status" value="1"/>
</dbReference>
<dbReference type="InterPro" id="IPR000644">
    <property type="entry name" value="CBS_dom"/>
</dbReference>
<keyword evidence="4 14" id="KW-0645">Protease</keyword>
<evidence type="ECO:0000256" key="3">
    <source>
        <dbReference type="ARBA" id="ARBA00022475"/>
    </source>
</evidence>
<evidence type="ECO:0000256" key="5">
    <source>
        <dbReference type="ARBA" id="ARBA00022692"/>
    </source>
</evidence>
<keyword evidence="5 14" id="KW-0812">Transmembrane</keyword>
<dbReference type="STRING" id="228959.SAMN05421797_11085"/>
<evidence type="ECO:0000256" key="7">
    <source>
        <dbReference type="ARBA" id="ARBA00022737"/>
    </source>
</evidence>
<evidence type="ECO:0000256" key="9">
    <source>
        <dbReference type="ARBA" id="ARBA00022833"/>
    </source>
</evidence>
<comment type="similarity">
    <text evidence="2 14">Belongs to the peptidase M50B family.</text>
</comment>
<evidence type="ECO:0000256" key="1">
    <source>
        <dbReference type="ARBA" id="ARBA00004651"/>
    </source>
</evidence>
<keyword evidence="12" id="KW-0129">CBS domain</keyword>
<dbReference type="InterPro" id="IPR016483">
    <property type="entry name" value="UCP006404_Pept_M50_CBS"/>
</dbReference>
<evidence type="ECO:0000256" key="2">
    <source>
        <dbReference type="ARBA" id="ARBA00007931"/>
    </source>
</evidence>
<dbReference type="SUPFAM" id="SSF54631">
    <property type="entry name" value="CBS-domain pair"/>
    <property type="match status" value="1"/>
</dbReference>
<evidence type="ECO:0000256" key="4">
    <source>
        <dbReference type="ARBA" id="ARBA00022670"/>
    </source>
</evidence>
<keyword evidence="7" id="KW-0677">Repeat</keyword>
<keyword evidence="9 14" id="KW-0862">Zinc</keyword>
<dbReference type="InterPro" id="IPR046342">
    <property type="entry name" value="CBS_dom_sf"/>
</dbReference>
<dbReference type="EMBL" id="FTMA01000010">
    <property type="protein sequence ID" value="SIR33460.1"/>
    <property type="molecule type" value="Genomic_DNA"/>
</dbReference>
<feature type="transmembrane region" description="Helical" evidence="14">
    <location>
        <begin position="165"/>
        <end position="185"/>
    </location>
</feature>
<keyword evidence="10 14" id="KW-1133">Transmembrane helix</keyword>
<accession>A0A1N7A2T6</accession>
<feature type="binding site" evidence="16">
    <location>
        <position position="83"/>
    </location>
    <ligand>
        <name>Zn(2+)</name>
        <dbReference type="ChEBI" id="CHEBI:29105"/>
        <note>catalytic</note>
    </ligand>
</feature>
<evidence type="ECO:0000313" key="19">
    <source>
        <dbReference type="Proteomes" id="UP000186953"/>
    </source>
</evidence>
<dbReference type="PIRSF" id="PIRSF006404">
    <property type="entry name" value="UCP006404_Pept_M50_CBS"/>
    <property type="match status" value="1"/>
</dbReference>
<dbReference type="PANTHER" id="PTHR39188:SF3">
    <property type="entry name" value="STAGE IV SPORULATION PROTEIN FB"/>
    <property type="match status" value="1"/>
</dbReference>
<protein>
    <recommendedName>
        <fullName evidence="14">Zinc metalloprotease</fullName>
    </recommendedName>
</protein>
<keyword evidence="19" id="KW-1185">Reference proteome</keyword>
<evidence type="ECO:0000313" key="18">
    <source>
        <dbReference type="EMBL" id="SIR33460.1"/>
    </source>
</evidence>
<feature type="transmembrane region" description="Helical" evidence="14">
    <location>
        <begin position="217"/>
        <end position="244"/>
    </location>
</feature>
<dbReference type="Proteomes" id="UP000186953">
    <property type="component" value="Unassembled WGS sequence"/>
</dbReference>
<evidence type="ECO:0000256" key="10">
    <source>
        <dbReference type="ARBA" id="ARBA00022989"/>
    </source>
</evidence>
<feature type="transmembrane region" description="Helical" evidence="14">
    <location>
        <begin position="62"/>
        <end position="81"/>
    </location>
</feature>
<feature type="binding site" evidence="16">
    <location>
        <position position="188"/>
    </location>
    <ligand>
        <name>Zn(2+)</name>
        <dbReference type="ChEBI" id="CHEBI:29105"/>
        <note>catalytic</note>
    </ligand>
</feature>
<dbReference type="GO" id="GO:0005886">
    <property type="term" value="C:plasma membrane"/>
    <property type="evidence" value="ECO:0007669"/>
    <property type="project" value="UniProtKB-SubCell"/>
</dbReference>
<dbReference type="RefSeq" id="WP_244156269.1">
    <property type="nucleotide sequence ID" value="NZ_FTMA01000010.1"/>
</dbReference>
<gene>
    <name evidence="18" type="ORF">SAMN05421797_11085</name>
</gene>
<sequence length="381" mass="42688">MTNIIVGNQVLEYLSVKEMVMKGVFKIGSVSGIKIQIHWTFTLLLIWVAFLEIQKGSGLHRILLNEALIVVLFLCVVLHELGHALTAKKFGVETKNILLLPIGGVATLEKMPEKPIQELLIALAGPLVNVAIAMLLFLFVPVKSYFNFDAIVLEEILYETTLQNFLFYLFVANVMLVLFNLIPAFPMDGGRVLRALLSFRLGRLRATDIAANLGQGLAFVFFILGLFFNPFLILIAFFIFFGAYSENQSVKQRNVLKGHLVREATLTNITKLHSKNTIQEAIDILLAGTEKDFVVTEEGKIIGVLSQKDIIKNVKTPTMIIGDIMQRKFKTVDVNMEILKALEMIGNEKNNFYPVVENGRLFGAIDTTNINEFILLKTVLK</sequence>
<keyword evidence="6 14" id="KW-0479">Metal-binding</keyword>
<evidence type="ECO:0000256" key="8">
    <source>
        <dbReference type="ARBA" id="ARBA00022801"/>
    </source>
</evidence>
<keyword evidence="8 14" id="KW-0378">Hydrolase</keyword>
<comment type="cofactor">
    <cofactor evidence="14 16">
        <name>Zn(2+)</name>
        <dbReference type="ChEBI" id="CHEBI:29105"/>
    </cofactor>
    <text evidence="14 16">Binds 1 zinc ion per subunit.</text>
</comment>
<dbReference type="GO" id="GO:0006508">
    <property type="term" value="P:proteolysis"/>
    <property type="evidence" value="ECO:0007669"/>
    <property type="project" value="UniProtKB-KW"/>
</dbReference>
<dbReference type="InterPro" id="IPR008915">
    <property type="entry name" value="Peptidase_M50"/>
</dbReference>
<dbReference type="Gene3D" id="3.10.580.10">
    <property type="entry name" value="CBS-domain"/>
    <property type="match status" value="1"/>
</dbReference>
<evidence type="ECO:0000256" key="11">
    <source>
        <dbReference type="ARBA" id="ARBA00023049"/>
    </source>
</evidence>
<evidence type="ECO:0000256" key="13">
    <source>
        <dbReference type="ARBA" id="ARBA00023136"/>
    </source>
</evidence>
<evidence type="ECO:0000256" key="14">
    <source>
        <dbReference type="PIRNR" id="PIRNR006404"/>
    </source>
</evidence>
<evidence type="ECO:0000256" key="12">
    <source>
        <dbReference type="ARBA" id="ARBA00023122"/>
    </source>
</evidence>
<feature type="transmembrane region" description="Helical" evidence="14">
    <location>
        <begin position="27"/>
        <end position="50"/>
    </location>
</feature>
<proteinExistence type="inferred from homology"/>
<feature type="domain" description="CBS" evidence="17">
    <location>
        <begin position="328"/>
        <end position="375"/>
    </location>
</feature>
<keyword evidence="11 14" id="KW-0482">Metalloprotease</keyword>
<evidence type="ECO:0000256" key="6">
    <source>
        <dbReference type="ARBA" id="ARBA00022723"/>
    </source>
</evidence>